<dbReference type="RefSeq" id="WP_134337156.1">
    <property type="nucleotide sequence ID" value="NZ_BMCZ01000005.1"/>
</dbReference>
<dbReference type="OrthoDB" id="795814at2"/>
<reference evidence="2 3" key="1">
    <citation type="journal article" date="2016" name="Int. J. Syst. Evol. Microbiol.">
        <title>Proposal of Mucilaginibacter phyllosphaerae sp. nov. isolated from the phyllosphere of Galium album.</title>
        <authorList>
            <person name="Aydogan E.L."/>
            <person name="Busse H.J."/>
            <person name="Moser G."/>
            <person name="Muller C."/>
            <person name="Kampfer P."/>
            <person name="Glaeser S.P."/>
        </authorList>
    </citation>
    <scope>NUCLEOTIDE SEQUENCE [LARGE SCALE GENOMIC DNA]</scope>
    <source>
        <strain evidence="2 3">PP-F2FG21</strain>
    </source>
</reference>
<dbReference type="EMBL" id="JACIEG010000004">
    <property type="protein sequence ID" value="MBB3969697.1"/>
    <property type="molecule type" value="Genomic_DNA"/>
</dbReference>
<reference evidence="2" key="2">
    <citation type="submission" date="2019-03" db="EMBL/GenBank/DDBJ databases">
        <authorList>
            <person name="Yan Y.-Q."/>
            <person name="Du Z.-J."/>
        </authorList>
    </citation>
    <scope>NUCLEOTIDE SEQUENCE</scope>
    <source>
        <strain evidence="2">PP-F2FG21</strain>
    </source>
</reference>
<comment type="caution">
    <text evidence="2">The sequence shown here is derived from an EMBL/GenBank/DDBJ whole genome shotgun (WGS) entry which is preliminary data.</text>
</comment>
<accession>A0A4Y8AB65</accession>
<keyword evidence="4" id="KW-1185">Reference proteome</keyword>
<evidence type="ECO:0000313" key="1">
    <source>
        <dbReference type="EMBL" id="MBB3969697.1"/>
    </source>
</evidence>
<protein>
    <submittedName>
        <fullName evidence="2">Uncharacterized protein</fullName>
    </submittedName>
</protein>
<dbReference type="Proteomes" id="UP000583101">
    <property type="component" value="Unassembled WGS sequence"/>
</dbReference>
<sequence length="138" mass="15991">MRKLNYKSLNTASKHLPLFFDVKKLMLVCIIILTAVGCKKADNEDRNYGYAKIIVKCEKKCNVLYGTPEKMNAFDVEASTATYYQRYQRNYNLDINITPVDADQSIDLSVYSREEKQIFHNSVVRKSNVLWNSKILIP</sequence>
<name>A0A4Y8AB65_9SPHI</name>
<evidence type="ECO:0000313" key="4">
    <source>
        <dbReference type="Proteomes" id="UP000583101"/>
    </source>
</evidence>
<dbReference type="EMBL" id="SNQG01000005">
    <property type="protein sequence ID" value="TEW65081.1"/>
    <property type="molecule type" value="Genomic_DNA"/>
</dbReference>
<gene>
    <name evidence="2" type="ORF">E2R65_14285</name>
    <name evidence="1" type="ORF">GGR35_002310</name>
</gene>
<reference evidence="1 4" key="3">
    <citation type="submission" date="2020-08" db="EMBL/GenBank/DDBJ databases">
        <title>Genomic Encyclopedia of Type Strains, Phase IV (KMG-IV): sequencing the most valuable type-strain genomes for metagenomic binning, comparative biology and taxonomic classification.</title>
        <authorList>
            <person name="Goeker M."/>
        </authorList>
    </citation>
    <scope>NUCLEOTIDE SEQUENCE [LARGE SCALE GENOMIC DNA]</scope>
    <source>
        <strain evidence="1 4">DSM 100995</strain>
    </source>
</reference>
<proteinExistence type="predicted"/>
<evidence type="ECO:0000313" key="2">
    <source>
        <dbReference type="EMBL" id="TEW65081.1"/>
    </source>
</evidence>
<evidence type="ECO:0000313" key="3">
    <source>
        <dbReference type="Proteomes" id="UP000297248"/>
    </source>
</evidence>
<dbReference type="Proteomes" id="UP000297248">
    <property type="component" value="Unassembled WGS sequence"/>
</dbReference>
<organism evidence="2 3">
    <name type="scientific">Mucilaginibacter phyllosphaerae</name>
    <dbReference type="NCBI Taxonomy" id="1812349"/>
    <lineage>
        <taxon>Bacteria</taxon>
        <taxon>Pseudomonadati</taxon>
        <taxon>Bacteroidota</taxon>
        <taxon>Sphingobacteriia</taxon>
        <taxon>Sphingobacteriales</taxon>
        <taxon>Sphingobacteriaceae</taxon>
        <taxon>Mucilaginibacter</taxon>
    </lineage>
</organism>
<dbReference type="AlphaFoldDB" id="A0A4Y8AB65"/>